<dbReference type="InterPro" id="IPR016054">
    <property type="entry name" value="LY6_UPA_recep-like"/>
</dbReference>
<keyword evidence="7" id="KW-0325">Glycoprotein</keyword>
<evidence type="ECO:0000256" key="5">
    <source>
        <dbReference type="ARBA" id="ARBA00022729"/>
    </source>
</evidence>
<evidence type="ECO:0000256" key="2">
    <source>
        <dbReference type="ARBA" id="ARBA00004613"/>
    </source>
</evidence>
<evidence type="ECO:0000256" key="6">
    <source>
        <dbReference type="ARBA" id="ARBA00023136"/>
    </source>
</evidence>
<sequence length="208" mass="21592">MELLISLLFVCALISKAYPLQCYQCIPTGLGSCMQTQETCPASQTKCGSLTAVVYAGSSKQAEINGKSCAAPAECISGSVNFGISRTTVNTKCCDSNLCNTQNAPALPDASPNGKQCFTCQGTDCTHTLKCLGSEDRCIKTSVKSDGQTVTVKGCASQTACAGNINAQFGNTAVGMSCCEGDLCNNARRIGQSVSLLLVSLASIILFH</sequence>
<gene>
    <name evidence="10" type="ORF">MATL_G00126430</name>
</gene>
<dbReference type="PANTHER" id="PTHR20914:SF9">
    <property type="entry name" value="COILED, ISOFORM A"/>
    <property type="match status" value="1"/>
</dbReference>
<dbReference type="Proteomes" id="UP001046870">
    <property type="component" value="Chromosome 10"/>
</dbReference>
<comment type="subcellular location">
    <subcellularLocation>
        <location evidence="1">Cell membrane</location>
    </subcellularLocation>
    <subcellularLocation>
        <location evidence="2">Secreted</location>
    </subcellularLocation>
</comment>
<comment type="caution">
    <text evidence="10">The sequence shown here is derived from an EMBL/GenBank/DDBJ whole genome shotgun (WGS) entry which is preliminary data.</text>
</comment>
<evidence type="ECO:0000313" key="11">
    <source>
        <dbReference type="Proteomes" id="UP001046870"/>
    </source>
</evidence>
<evidence type="ECO:0000256" key="3">
    <source>
        <dbReference type="ARBA" id="ARBA00022475"/>
    </source>
</evidence>
<dbReference type="Pfam" id="PF00021">
    <property type="entry name" value="UPAR_LY6"/>
    <property type="match status" value="1"/>
</dbReference>
<proteinExistence type="predicted"/>
<dbReference type="Gene3D" id="2.10.60.10">
    <property type="entry name" value="CD59"/>
    <property type="match status" value="2"/>
</dbReference>
<organism evidence="10 11">
    <name type="scientific">Megalops atlanticus</name>
    <name type="common">Tarpon</name>
    <name type="synonym">Clupea gigantea</name>
    <dbReference type="NCBI Taxonomy" id="7932"/>
    <lineage>
        <taxon>Eukaryota</taxon>
        <taxon>Metazoa</taxon>
        <taxon>Chordata</taxon>
        <taxon>Craniata</taxon>
        <taxon>Vertebrata</taxon>
        <taxon>Euteleostomi</taxon>
        <taxon>Actinopterygii</taxon>
        <taxon>Neopterygii</taxon>
        <taxon>Teleostei</taxon>
        <taxon>Elopiformes</taxon>
        <taxon>Megalopidae</taxon>
        <taxon>Megalops</taxon>
    </lineage>
</organism>
<dbReference type="GO" id="GO:0005576">
    <property type="term" value="C:extracellular region"/>
    <property type="evidence" value="ECO:0007669"/>
    <property type="project" value="UniProtKB-SubCell"/>
</dbReference>
<feature type="domain" description="UPAR/Ly6" evidence="9">
    <location>
        <begin position="116"/>
        <end position="197"/>
    </location>
</feature>
<dbReference type="InterPro" id="IPR045860">
    <property type="entry name" value="Snake_toxin-like_sf"/>
</dbReference>
<dbReference type="PANTHER" id="PTHR20914">
    <property type="entry name" value="LY6/PLAUR DOMAIN-CONTAINING PROTEIN 8"/>
    <property type="match status" value="1"/>
</dbReference>
<dbReference type="GO" id="GO:0005886">
    <property type="term" value="C:plasma membrane"/>
    <property type="evidence" value="ECO:0007669"/>
    <property type="project" value="UniProtKB-SubCell"/>
</dbReference>
<dbReference type="EMBL" id="JAFDVH010000010">
    <property type="protein sequence ID" value="KAG7469211.1"/>
    <property type="molecule type" value="Genomic_DNA"/>
</dbReference>
<feature type="signal peptide" evidence="8">
    <location>
        <begin position="1"/>
        <end position="19"/>
    </location>
</feature>
<protein>
    <recommendedName>
        <fullName evidence="9">UPAR/Ly6 domain-containing protein</fullName>
    </recommendedName>
</protein>
<keyword evidence="11" id="KW-1185">Reference proteome</keyword>
<keyword evidence="4" id="KW-0964">Secreted</keyword>
<dbReference type="PROSITE" id="PS00983">
    <property type="entry name" value="LY6_UPAR"/>
    <property type="match status" value="1"/>
</dbReference>
<keyword evidence="6" id="KW-0472">Membrane</keyword>
<dbReference type="InterPro" id="IPR050918">
    <property type="entry name" value="CNF-like_PLA2_Inhibitor"/>
</dbReference>
<keyword evidence="5 8" id="KW-0732">Signal</keyword>
<keyword evidence="3" id="KW-1003">Cell membrane</keyword>
<reference evidence="10" key="1">
    <citation type="submission" date="2021-01" db="EMBL/GenBank/DDBJ databases">
        <authorList>
            <person name="Zahm M."/>
            <person name="Roques C."/>
            <person name="Cabau C."/>
            <person name="Klopp C."/>
            <person name="Donnadieu C."/>
            <person name="Jouanno E."/>
            <person name="Lampietro C."/>
            <person name="Louis A."/>
            <person name="Herpin A."/>
            <person name="Echchiki A."/>
            <person name="Berthelot C."/>
            <person name="Parey E."/>
            <person name="Roest-Crollius H."/>
            <person name="Braasch I."/>
            <person name="Postlethwait J."/>
            <person name="Bobe J."/>
            <person name="Montfort J."/>
            <person name="Bouchez O."/>
            <person name="Begum T."/>
            <person name="Mejri S."/>
            <person name="Adams A."/>
            <person name="Chen W.-J."/>
            <person name="Guiguen Y."/>
        </authorList>
    </citation>
    <scope>NUCLEOTIDE SEQUENCE</scope>
    <source>
        <strain evidence="10">YG-15Mar2019-1</strain>
        <tissue evidence="10">Brain</tissue>
    </source>
</reference>
<dbReference type="Pfam" id="PF00087">
    <property type="entry name" value="Toxin_TOLIP"/>
    <property type="match status" value="1"/>
</dbReference>
<dbReference type="InterPro" id="IPR035076">
    <property type="entry name" value="Toxin/TOLIP"/>
</dbReference>
<dbReference type="OrthoDB" id="5945173at2759"/>
<evidence type="ECO:0000256" key="8">
    <source>
        <dbReference type="SAM" id="SignalP"/>
    </source>
</evidence>
<evidence type="ECO:0000256" key="4">
    <source>
        <dbReference type="ARBA" id="ARBA00022525"/>
    </source>
</evidence>
<dbReference type="SUPFAM" id="SSF57302">
    <property type="entry name" value="Snake toxin-like"/>
    <property type="match status" value="2"/>
</dbReference>
<dbReference type="InterPro" id="IPR018363">
    <property type="entry name" value="CD59_antigen_CS"/>
</dbReference>
<evidence type="ECO:0000256" key="1">
    <source>
        <dbReference type="ARBA" id="ARBA00004236"/>
    </source>
</evidence>
<dbReference type="AlphaFoldDB" id="A0A9D3PVJ9"/>
<feature type="domain" description="UPAR/Ly6" evidence="9">
    <location>
        <begin position="20"/>
        <end position="110"/>
    </location>
</feature>
<feature type="chain" id="PRO_5038887864" description="UPAR/Ly6 domain-containing protein" evidence="8">
    <location>
        <begin position="20"/>
        <end position="208"/>
    </location>
</feature>
<accession>A0A9D3PVJ9</accession>
<dbReference type="SMART" id="SM00134">
    <property type="entry name" value="LU"/>
    <property type="match status" value="2"/>
</dbReference>
<evidence type="ECO:0000313" key="10">
    <source>
        <dbReference type="EMBL" id="KAG7469211.1"/>
    </source>
</evidence>
<name>A0A9D3PVJ9_MEGAT</name>
<evidence type="ECO:0000256" key="7">
    <source>
        <dbReference type="ARBA" id="ARBA00023180"/>
    </source>
</evidence>
<evidence type="ECO:0000259" key="9">
    <source>
        <dbReference type="SMART" id="SM00134"/>
    </source>
</evidence>